<feature type="transmembrane region" description="Helical" evidence="10">
    <location>
        <begin position="284"/>
        <end position="304"/>
    </location>
</feature>
<feature type="transmembrane region" description="Helical" evidence="10">
    <location>
        <begin position="242"/>
        <end position="263"/>
    </location>
</feature>
<evidence type="ECO:0000256" key="7">
    <source>
        <dbReference type="ARBA" id="ARBA00023136"/>
    </source>
</evidence>
<comment type="similarity">
    <text evidence="9 10 11">Belongs to the MurJ/MviN family.</text>
</comment>
<comment type="pathway">
    <text evidence="10">Cell wall biogenesis; peptidoglycan biosynthesis.</text>
</comment>
<evidence type="ECO:0000256" key="6">
    <source>
        <dbReference type="ARBA" id="ARBA00022989"/>
    </source>
</evidence>
<reference evidence="12 13" key="1">
    <citation type="submission" date="2020-08" db="EMBL/GenBank/DDBJ databases">
        <title>Bridging the membrane lipid divide: bacteria of the FCB group superphylum have the potential to synthesize archaeal ether lipids.</title>
        <authorList>
            <person name="Villanueva L."/>
            <person name="Von Meijenfeldt F.A.B."/>
            <person name="Westbye A.B."/>
            <person name="Yadav S."/>
            <person name="Hopmans E.C."/>
            <person name="Dutilh B.E."/>
            <person name="Sinninghe Damste J.S."/>
        </authorList>
    </citation>
    <scope>NUCLEOTIDE SEQUENCE [LARGE SCALE GENOMIC DNA]</scope>
    <source>
        <strain evidence="12">NIOZ-UU47</strain>
    </source>
</reference>
<evidence type="ECO:0000313" key="12">
    <source>
        <dbReference type="EMBL" id="MBC8318026.1"/>
    </source>
</evidence>
<dbReference type="GO" id="GO:0015648">
    <property type="term" value="F:lipid-linked peptidoglycan transporter activity"/>
    <property type="evidence" value="ECO:0007669"/>
    <property type="project" value="UniProtKB-UniRule"/>
</dbReference>
<dbReference type="PIRSF" id="PIRSF002869">
    <property type="entry name" value="MviN"/>
    <property type="match status" value="1"/>
</dbReference>
<evidence type="ECO:0000256" key="11">
    <source>
        <dbReference type="PIRNR" id="PIRNR002869"/>
    </source>
</evidence>
<evidence type="ECO:0000256" key="5">
    <source>
        <dbReference type="ARBA" id="ARBA00022984"/>
    </source>
</evidence>
<dbReference type="Proteomes" id="UP000614424">
    <property type="component" value="Unassembled WGS sequence"/>
</dbReference>
<name>A0A8J6NC25_9BACT</name>
<dbReference type="CDD" id="cd13123">
    <property type="entry name" value="MATE_MurJ_like"/>
    <property type="match status" value="1"/>
</dbReference>
<keyword evidence="7 10" id="KW-0472">Membrane</keyword>
<accession>A0A8J6NC25</accession>
<evidence type="ECO:0000256" key="1">
    <source>
        <dbReference type="ARBA" id="ARBA00004651"/>
    </source>
</evidence>
<keyword evidence="10 11" id="KW-0813">Transport</keyword>
<evidence type="ECO:0000256" key="4">
    <source>
        <dbReference type="ARBA" id="ARBA00022960"/>
    </source>
</evidence>
<keyword evidence="10 11" id="KW-0961">Cell wall biogenesis/degradation</keyword>
<feature type="transmembrane region" description="Helical" evidence="10">
    <location>
        <begin position="91"/>
        <end position="118"/>
    </location>
</feature>
<dbReference type="PANTHER" id="PTHR47019:SF1">
    <property type="entry name" value="LIPID II FLIPPASE MURJ"/>
    <property type="match status" value="1"/>
</dbReference>
<feature type="transmembrane region" description="Helical" evidence="10">
    <location>
        <begin position="166"/>
        <end position="191"/>
    </location>
</feature>
<feature type="transmembrane region" description="Helical" evidence="10">
    <location>
        <begin position="395"/>
        <end position="415"/>
    </location>
</feature>
<proteinExistence type="inferred from homology"/>
<dbReference type="AlphaFoldDB" id="A0A8J6NC25"/>
<dbReference type="Pfam" id="PF03023">
    <property type="entry name" value="MurJ"/>
    <property type="match status" value="1"/>
</dbReference>
<feature type="transmembrane region" description="Helical" evidence="10">
    <location>
        <begin position="139"/>
        <end position="160"/>
    </location>
</feature>
<feature type="transmembrane region" description="Helical" evidence="10">
    <location>
        <begin position="458"/>
        <end position="479"/>
    </location>
</feature>
<keyword evidence="6 10" id="KW-1133">Transmembrane helix</keyword>
<feature type="transmembrane region" description="Helical" evidence="10">
    <location>
        <begin position="324"/>
        <end position="346"/>
    </location>
</feature>
<organism evidence="12 13">
    <name type="scientific">Candidatus Desulfobia pelagia</name>
    <dbReference type="NCBI Taxonomy" id="2841692"/>
    <lineage>
        <taxon>Bacteria</taxon>
        <taxon>Pseudomonadati</taxon>
        <taxon>Thermodesulfobacteriota</taxon>
        <taxon>Desulfobulbia</taxon>
        <taxon>Desulfobulbales</taxon>
        <taxon>Desulfobulbaceae</taxon>
        <taxon>Candidatus Desulfobia</taxon>
    </lineage>
</organism>
<protein>
    <recommendedName>
        <fullName evidence="10">Probable lipid II flippase MurJ</fullName>
    </recommendedName>
</protein>
<feature type="transmembrane region" description="Helical" evidence="10">
    <location>
        <begin position="491"/>
        <end position="512"/>
    </location>
</feature>
<dbReference type="PRINTS" id="PR01806">
    <property type="entry name" value="VIRFACTRMVIN"/>
</dbReference>
<dbReference type="InterPro" id="IPR004268">
    <property type="entry name" value="MurJ"/>
</dbReference>
<evidence type="ECO:0000256" key="8">
    <source>
        <dbReference type="ARBA" id="ARBA00060041"/>
    </source>
</evidence>
<dbReference type="InterPro" id="IPR051050">
    <property type="entry name" value="Lipid_II_flippase_MurJ/MviN"/>
</dbReference>
<evidence type="ECO:0000313" key="13">
    <source>
        <dbReference type="Proteomes" id="UP000614424"/>
    </source>
</evidence>
<dbReference type="EMBL" id="JACNJZ010000123">
    <property type="protein sequence ID" value="MBC8318026.1"/>
    <property type="molecule type" value="Genomic_DNA"/>
</dbReference>
<comment type="function">
    <text evidence="8 10 11">Involved in peptidoglycan biosynthesis. Transports lipid-linked peptidoglycan precursors from the inner to the outer leaflet of the cytoplasmic membrane.</text>
</comment>
<dbReference type="HAMAP" id="MF_02078">
    <property type="entry name" value="MurJ_MviN"/>
    <property type="match status" value="1"/>
</dbReference>
<keyword evidence="2 10" id="KW-1003">Cell membrane</keyword>
<comment type="subcellular location">
    <subcellularLocation>
        <location evidence="1 10">Cell membrane</location>
        <topology evidence="1 10">Multi-pass membrane protein</topology>
    </subcellularLocation>
</comment>
<dbReference type="PANTHER" id="PTHR47019">
    <property type="entry name" value="LIPID II FLIPPASE MURJ"/>
    <property type="match status" value="1"/>
</dbReference>
<gene>
    <name evidence="10 12" type="primary">murJ</name>
    <name evidence="12" type="ORF">H8E41_08970</name>
</gene>
<feature type="transmembrane region" description="Helical" evidence="10">
    <location>
        <begin position="198"/>
        <end position="222"/>
    </location>
</feature>
<sequence>MNEASQDTGKIARSAGTVSIAVMCSRVLGLVREQAFAALFGAGYAYDSFVVAFRIPNLLRDLFGEGALSSAFVTVFSGYDAKKGEEATWQLANNVLAFFAVLVSLITLCGIVFAEPLIRLLVDSEFAQVPGKVELTRKLTIIMFPFLVFISLSAAVMGMLNTKGRFFVPAMASSFFNLGSIIGGVSLSLLLPRFGYPAIMGMAIGTLIGGFLQLAGQLPSLFKVGFTFRPVIRLDDPGLKRILLLMVPAVIGLSATQINIFINTRFASSCIEGSVSWLNYAFRLVQLPIGVFGVAISIATLPLISRYAANKDMVQLKETFASSLTMAFCLTIPASIGLWILAEPIIKIIFEHGAFSGLDTARTAEALRFYAIGLFAYSSVKIMVPVFFALNDSKLPVIASFLAVGANLLLVSLLIEPYQHKAIAMAISGSMIFNFLFLSIVLYRKVNGYSLSYLGRSVMKIVAASVVMGVWVIVVHGWMHSLFASGIILQIAGLIVVIVSAAMIYGFVLYFLKVKELSFVVDKVKSRIMG</sequence>
<feature type="transmembrane region" description="Helical" evidence="10">
    <location>
        <begin position="422"/>
        <end position="443"/>
    </location>
</feature>
<keyword evidence="4 10" id="KW-0133">Cell shape</keyword>
<dbReference type="UniPathway" id="UPA00219"/>
<dbReference type="GO" id="GO:0008360">
    <property type="term" value="P:regulation of cell shape"/>
    <property type="evidence" value="ECO:0007669"/>
    <property type="project" value="UniProtKB-UniRule"/>
</dbReference>
<dbReference type="GO" id="GO:0071555">
    <property type="term" value="P:cell wall organization"/>
    <property type="evidence" value="ECO:0007669"/>
    <property type="project" value="UniProtKB-UniRule"/>
</dbReference>
<keyword evidence="3 10" id="KW-0812">Transmembrane</keyword>
<dbReference type="NCBIfam" id="TIGR01695">
    <property type="entry name" value="murJ_mviN"/>
    <property type="match status" value="1"/>
</dbReference>
<evidence type="ECO:0000256" key="2">
    <source>
        <dbReference type="ARBA" id="ARBA00022475"/>
    </source>
</evidence>
<dbReference type="GO" id="GO:0005886">
    <property type="term" value="C:plasma membrane"/>
    <property type="evidence" value="ECO:0007669"/>
    <property type="project" value="UniProtKB-SubCell"/>
</dbReference>
<comment type="caution">
    <text evidence="12">The sequence shown here is derived from an EMBL/GenBank/DDBJ whole genome shotgun (WGS) entry which is preliminary data.</text>
</comment>
<evidence type="ECO:0000256" key="9">
    <source>
        <dbReference type="ARBA" id="ARBA00061532"/>
    </source>
</evidence>
<keyword evidence="5 10" id="KW-0573">Peptidoglycan synthesis</keyword>
<evidence type="ECO:0000256" key="3">
    <source>
        <dbReference type="ARBA" id="ARBA00022692"/>
    </source>
</evidence>
<evidence type="ECO:0000256" key="10">
    <source>
        <dbReference type="HAMAP-Rule" id="MF_02078"/>
    </source>
</evidence>
<feature type="transmembrane region" description="Helical" evidence="10">
    <location>
        <begin position="367"/>
        <end position="389"/>
    </location>
</feature>
<dbReference type="GO" id="GO:0034204">
    <property type="term" value="P:lipid translocation"/>
    <property type="evidence" value="ECO:0007669"/>
    <property type="project" value="TreeGrafter"/>
</dbReference>
<dbReference type="GO" id="GO:0009252">
    <property type="term" value="P:peptidoglycan biosynthetic process"/>
    <property type="evidence" value="ECO:0007669"/>
    <property type="project" value="UniProtKB-UniRule"/>
</dbReference>